<keyword evidence="5" id="KW-0540">Nuclease</keyword>
<evidence type="ECO:0000259" key="23">
    <source>
        <dbReference type="PROSITE" id="PS51327"/>
    </source>
</evidence>
<dbReference type="HOGENOM" id="CLU_323554_0_0_1"/>
<dbReference type="PROSITE" id="PS51327">
    <property type="entry name" value="DICER_DSRBF"/>
    <property type="match status" value="1"/>
</dbReference>
<dbReference type="GO" id="GO:0070883">
    <property type="term" value="F:pre-miRNA binding"/>
    <property type="evidence" value="ECO:0007669"/>
    <property type="project" value="Ensembl"/>
</dbReference>
<evidence type="ECO:0000256" key="1">
    <source>
        <dbReference type="ARBA" id="ARBA00000109"/>
    </source>
</evidence>
<dbReference type="PANTHER" id="PTHR14950">
    <property type="entry name" value="DICER-RELATED"/>
    <property type="match status" value="1"/>
</dbReference>
<dbReference type="CDD" id="cd02843">
    <property type="entry name" value="PAZ_dicer_like"/>
    <property type="match status" value="1"/>
</dbReference>
<evidence type="ECO:0000256" key="16">
    <source>
        <dbReference type="ARBA" id="ARBA00023211"/>
    </source>
</evidence>
<dbReference type="GO" id="GO:1904888">
    <property type="term" value="P:cranial skeletal system development"/>
    <property type="evidence" value="ECO:0007669"/>
    <property type="project" value="Ensembl"/>
</dbReference>
<keyword evidence="16" id="KW-0464">Manganese</keyword>
<dbReference type="InterPro" id="IPR001650">
    <property type="entry name" value="Helicase_C-like"/>
</dbReference>
<dbReference type="GO" id="GO:0004525">
    <property type="term" value="F:ribonuclease III activity"/>
    <property type="evidence" value="ECO:0007669"/>
    <property type="project" value="UniProtKB-EC"/>
</dbReference>
<evidence type="ECO:0000256" key="12">
    <source>
        <dbReference type="ARBA" id="ARBA00022840"/>
    </source>
</evidence>
<dbReference type="GO" id="GO:0031054">
    <property type="term" value="P:pre-miRNA processing"/>
    <property type="evidence" value="ECO:0007669"/>
    <property type="project" value="Ensembl"/>
</dbReference>
<feature type="compositionally biased region" description="Basic and acidic residues" evidence="19">
    <location>
        <begin position="678"/>
        <end position="687"/>
    </location>
</feature>
<dbReference type="Gene3D" id="3.30.160.380">
    <property type="entry name" value="Dicer dimerisation domain"/>
    <property type="match status" value="1"/>
</dbReference>
<dbReference type="PROSITE" id="PS50821">
    <property type="entry name" value="PAZ"/>
    <property type="match status" value="1"/>
</dbReference>
<comment type="cofactor">
    <cofactor evidence="2">
        <name>Mn(2+)</name>
        <dbReference type="ChEBI" id="CHEBI:29035"/>
    </cofactor>
</comment>
<evidence type="ECO:0000256" key="17">
    <source>
        <dbReference type="ARBA" id="ARBA00035116"/>
    </source>
</evidence>
<dbReference type="InterPro" id="IPR038248">
    <property type="entry name" value="Dicer_dimer_sf"/>
</dbReference>
<dbReference type="InterPro" id="IPR036389">
    <property type="entry name" value="RNase_III_sf"/>
</dbReference>
<dbReference type="Gene3D" id="2.170.260.10">
    <property type="entry name" value="paz domain"/>
    <property type="match status" value="1"/>
</dbReference>
<dbReference type="FunFam" id="3.30.160.380:FF:000002">
    <property type="entry name" value="Endoribonuclease Dicer isoform 1"/>
    <property type="match status" value="1"/>
</dbReference>
<dbReference type="GO" id="GO:0031507">
    <property type="term" value="P:heterochromatin formation"/>
    <property type="evidence" value="ECO:0007669"/>
    <property type="project" value="Ensembl"/>
</dbReference>
<dbReference type="GO" id="GO:0030318">
    <property type="term" value="P:melanocyte differentiation"/>
    <property type="evidence" value="ECO:0007669"/>
    <property type="project" value="Ensembl"/>
</dbReference>
<keyword evidence="8" id="KW-0547">Nucleotide-binding</keyword>
<dbReference type="GO" id="GO:0035279">
    <property type="term" value="P:miRNA-mediated gene silencing by mRNA destabilization"/>
    <property type="evidence" value="ECO:0007669"/>
    <property type="project" value="Ensembl"/>
</dbReference>
<evidence type="ECO:0000256" key="8">
    <source>
        <dbReference type="ARBA" id="ARBA00022741"/>
    </source>
</evidence>
<dbReference type="SMART" id="SM00490">
    <property type="entry name" value="HELICc"/>
    <property type="match status" value="1"/>
</dbReference>
<keyword evidence="12" id="KW-0067">ATP-binding</keyword>
<dbReference type="InterPro" id="IPR005034">
    <property type="entry name" value="Dicer_dimerisation"/>
</dbReference>
<feature type="region of interest" description="Disordered" evidence="19">
    <location>
        <begin position="668"/>
        <end position="692"/>
    </location>
</feature>
<dbReference type="Gene3D" id="3.40.50.300">
    <property type="entry name" value="P-loop containing nucleotide triphosphate hydrolases"/>
    <property type="match status" value="1"/>
</dbReference>
<keyword evidence="15" id="KW-0943">RNA-mediated gene silencing</keyword>
<keyword evidence="7" id="KW-0677">Repeat</keyword>
<dbReference type="AlphaFoldDB" id="S4RXR2"/>
<organism evidence="24">
    <name type="scientific">Petromyzon marinus</name>
    <name type="common">Sea lamprey</name>
    <dbReference type="NCBI Taxonomy" id="7757"/>
    <lineage>
        <taxon>Eukaryota</taxon>
        <taxon>Metazoa</taxon>
        <taxon>Chordata</taxon>
        <taxon>Craniata</taxon>
        <taxon>Vertebrata</taxon>
        <taxon>Cyclostomata</taxon>
        <taxon>Hyperoartia</taxon>
        <taxon>Petromyzontiformes</taxon>
        <taxon>Petromyzontidae</taxon>
        <taxon>Petromyzon</taxon>
    </lineage>
</organism>
<evidence type="ECO:0000259" key="22">
    <source>
        <dbReference type="PROSITE" id="PS51194"/>
    </source>
</evidence>
<dbReference type="Gene3D" id="1.10.1520.10">
    <property type="entry name" value="Ribonuclease III domain"/>
    <property type="match status" value="1"/>
</dbReference>
<dbReference type="Pfam" id="PF00636">
    <property type="entry name" value="Ribonuclease_3"/>
    <property type="match status" value="1"/>
</dbReference>
<dbReference type="OMA" id="DEHENKG"/>
<comment type="cofactor">
    <cofactor evidence="3">
        <name>Mg(2+)</name>
        <dbReference type="ChEBI" id="CHEBI:18420"/>
    </cofactor>
</comment>
<comment type="catalytic activity">
    <reaction evidence="1">
        <text>Endonucleolytic cleavage to 5'-phosphomonoester.</text>
        <dbReference type="EC" id="3.1.26.3"/>
    </reaction>
</comment>
<evidence type="ECO:0000256" key="4">
    <source>
        <dbReference type="ARBA" id="ARBA00012177"/>
    </source>
</evidence>
<dbReference type="SMART" id="SM00949">
    <property type="entry name" value="PAZ"/>
    <property type="match status" value="1"/>
</dbReference>
<reference evidence="24" key="2">
    <citation type="submission" date="2025-09" db="UniProtKB">
        <authorList>
            <consortium name="Ensembl"/>
        </authorList>
    </citation>
    <scope>IDENTIFICATION</scope>
</reference>
<dbReference type="EC" id="3.1.26.3" evidence="4"/>
<keyword evidence="6" id="KW-0479">Metal-binding</keyword>
<dbReference type="SUPFAM" id="SSF69065">
    <property type="entry name" value="RNase III domain-like"/>
    <property type="match status" value="1"/>
</dbReference>
<keyword evidence="10" id="KW-0378">Hydrolase</keyword>
<keyword evidence="14 18" id="KW-0694">RNA-binding</keyword>
<dbReference type="GO" id="GO:0005634">
    <property type="term" value="C:nucleus"/>
    <property type="evidence" value="ECO:0007669"/>
    <property type="project" value="TreeGrafter"/>
</dbReference>
<dbReference type="InterPro" id="IPR003100">
    <property type="entry name" value="PAZ_dom"/>
</dbReference>
<feature type="domain" description="Dicer dsRNA-binding fold" evidence="23">
    <location>
        <begin position="183"/>
        <end position="275"/>
    </location>
</feature>
<dbReference type="SUPFAM" id="SSF52540">
    <property type="entry name" value="P-loop containing nucleoside triphosphate hydrolases"/>
    <property type="match status" value="1"/>
</dbReference>
<dbReference type="InterPro" id="IPR036085">
    <property type="entry name" value="PAZ_dom_sf"/>
</dbReference>
<evidence type="ECO:0000259" key="21">
    <source>
        <dbReference type="PROSITE" id="PS50821"/>
    </source>
</evidence>
<name>S4RXR2_PETMA</name>
<reference evidence="24" key="1">
    <citation type="submission" date="2025-08" db="UniProtKB">
        <authorList>
            <consortium name="Ensembl"/>
        </authorList>
    </citation>
    <scope>IDENTIFICATION</scope>
</reference>
<protein>
    <recommendedName>
        <fullName evidence="4">ribonuclease III</fullName>
        <ecNumber evidence="4">3.1.26.3</ecNumber>
    </recommendedName>
</protein>
<sequence>RLIKEAGKQDPELAYISSNFITGHGIGKNQPRSRHNEAEFRKQEEVLRKFRAHETNLLVATSAVEEGVDLPKCNLVVRFDPPADYRSYVQSKGRAQAPVSNYVMLADAQRMPAFHRELCTYKAIEKILRSKCSKCPEAVECGGGGIVGGGEVDALVVSCQEDLLPAYAPRQDESGASVTLNSAIGLVNRYCAKLPSDPFTHLAPKCKTLELLDGTFCSMLHLPINCPLRDPVVGPCMSTRRLAEKAVALLCCERLHKAGELDDHLLPVGKETVKYEEELDLHDEEETGVPGRPGSTKRRQCYTKTIPECLNSSYPRPGSPCFLYVVGMVLSTPLPDELNFRRRRLYPPEDTARCFGILTAKRIPQIPCFPVYTRSGEVTVDIRLCRSCFQLTEEQLALVTRFHQYIFSHILRLEKPDLEFQPALAEAAYCVLPLDTVHAGGDLDIDFGFMEEIELSEARTGIPAKQYSHEHPFSFLLPDYQDAVIIPRYRNFDQPHRFYVADVYTDLTPLSKFPSPEYQTFAEYYKTKYNLDLTNLNQPLLDVDHTSSRLNLLTPRHLNQKGKALPLSSAEKRKAKWESLQNKQILVPELCAIHPIPASMWRKAVCLPSILYRLHCLLTAEELRALIASETGVGLHALPTSFRYPNLDFGWRKSIDVKKPNAAAIVAAEDGTDSDEGDAARDPRHDLCTSPAAGAGLEASDAASAPAGQLALNVLKHERGSAENCNCQQTSLPAFDANKNAVLQSTSAPPPSPRDATAVQPPSATPEMNNWPEPSLESAGHSDGTNDCLATSRPAPPPGSSGLKSPDAAVGERELAGELAGELAPSSVVASAVGPNPGLVLQALTLSNASDGFNLERLEMLGDSFLKHAITTYLFCTYPDAHEGRLSYMRSKKV</sequence>
<evidence type="ECO:0000256" key="7">
    <source>
        <dbReference type="ARBA" id="ARBA00022737"/>
    </source>
</evidence>
<evidence type="ECO:0000259" key="20">
    <source>
        <dbReference type="PROSITE" id="PS50142"/>
    </source>
</evidence>
<dbReference type="Pfam" id="PF03368">
    <property type="entry name" value="Dicer_dimer"/>
    <property type="match status" value="1"/>
</dbReference>
<feature type="domain" description="PAZ" evidence="21">
    <location>
        <begin position="451"/>
        <end position="595"/>
    </location>
</feature>
<dbReference type="Pfam" id="PF20931">
    <property type="entry name" value="Dicer_platform"/>
    <property type="match status" value="1"/>
</dbReference>
<dbReference type="GO" id="GO:0005737">
    <property type="term" value="C:cytoplasm"/>
    <property type="evidence" value="ECO:0007669"/>
    <property type="project" value="TreeGrafter"/>
</dbReference>
<dbReference type="InterPro" id="IPR027417">
    <property type="entry name" value="P-loop_NTPase"/>
</dbReference>
<evidence type="ECO:0000313" key="24">
    <source>
        <dbReference type="Ensembl" id="ENSPMAP00000010003.1"/>
    </source>
</evidence>
<dbReference type="GO" id="GO:0030422">
    <property type="term" value="P:siRNA processing"/>
    <property type="evidence" value="ECO:0007669"/>
    <property type="project" value="TreeGrafter"/>
</dbReference>
<dbReference type="GO" id="GO:0004530">
    <property type="term" value="F:deoxyribonuclease I activity"/>
    <property type="evidence" value="ECO:0007669"/>
    <property type="project" value="TreeGrafter"/>
</dbReference>
<dbReference type="GO" id="GO:0014032">
    <property type="term" value="P:neural crest cell development"/>
    <property type="evidence" value="ECO:0007669"/>
    <property type="project" value="Ensembl"/>
</dbReference>
<keyword evidence="9" id="KW-0255">Endonuclease</keyword>
<evidence type="ECO:0000256" key="19">
    <source>
        <dbReference type="SAM" id="MobiDB-lite"/>
    </source>
</evidence>
<evidence type="ECO:0000256" key="3">
    <source>
        <dbReference type="ARBA" id="ARBA00001946"/>
    </source>
</evidence>
<accession>S4RXR2</accession>
<dbReference type="GO" id="GO:0070578">
    <property type="term" value="C:RISC-loading complex"/>
    <property type="evidence" value="ECO:0007669"/>
    <property type="project" value="TreeGrafter"/>
</dbReference>
<dbReference type="CDD" id="cd00593">
    <property type="entry name" value="RIBOc"/>
    <property type="match status" value="1"/>
</dbReference>
<dbReference type="Pfam" id="PF02170">
    <property type="entry name" value="PAZ"/>
    <property type="match status" value="1"/>
</dbReference>
<dbReference type="PANTHER" id="PTHR14950:SF37">
    <property type="entry name" value="ENDORIBONUCLEASE DICER"/>
    <property type="match status" value="1"/>
</dbReference>
<evidence type="ECO:0000256" key="13">
    <source>
        <dbReference type="ARBA" id="ARBA00022842"/>
    </source>
</evidence>
<dbReference type="Pfam" id="PF00271">
    <property type="entry name" value="Helicase_C"/>
    <property type="match status" value="1"/>
</dbReference>
<dbReference type="InterPro" id="IPR048512">
    <property type="entry name" value="Dicer_platform"/>
</dbReference>
<dbReference type="FunFam" id="2.170.260.10:FF:000002">
    <property type="entry name" value="Putative Endoribonuclease Dicer"/>
    <property type="match status" value="1"/>
</dbReference>
<dbReference type="PROSITE" id="PS51194">
    <property type="entry name" value="HELICASE_CTER"/>
    <property type="match status" value="1"/>
</dbReference>
<dbReference type="SUPFAM" id="SSF101690">
    <property type="entry name" value="PAZ domain"/>
    <property type="match status" value="1"/>
</dbReference>
<feature type="domain" description="Helicase C-terminal" evidence="22">
    <location>
        <begin position="1"/>
        <end position="143"/>
    </location>
</feature>
<feature type="domain" description="RNase III" evidence="20">
    <location>
        <begin position="839"/>
        <end position="894"/>
    </location>
</feature>
<evidence type="ECO:0000256" key="6">
    <source>
        <dbReference type="ARBA" id="ARBA00022723"/>
    </source>
</evidence>
<keyword evidence="11" id="KW-0347">Helicase</keyword>
<proteinExistence type="inferred from homology"/>
<dbReference type="GO" id="GO:0005524">
    <property type="term" value="F:ATP binding"/>
    <property type="evidence" value="ECO:0007669"/>
    <property type="project" value="UniProtKB-KW"/>
</dbReference>
<evidence type="ECO:0000256" key="15">
    <source>
        <dbReference type="ARBA" id="ARBA00023158"/>
    </source>
</evidence>
<evidence type="ECO:0000256" key="18">
    <source>
        <dbReference type="PROSITE-ProRule" id="PRU00657"/>
    </source>
</evidence>
<evidence type="ECO:0000256" key="14">
    <source>
        <dbReference type="ARBA" id="ARBA00022884"/>
    </source>
</evidence>
<dbReference type="PROSITE" id="PS50142">
    <property type="entry name" value="RNASE_3_2"/>
    <property type="match status" value="1"/>
</dbReference>
<dbReference type="Ensembl" id="ENSPMAT00000010047.1">
    <property type="protein sequence ID" value="ENSPMAP00000010003.1"/>
    <property type="gene ID" value="ENSPMAG00000009075.1"/>
</dbReference>
<dbReference type="GeneTree" id="ENSGT00940000156287"/>
<dbReference type="GO" id="GO:0004386">
    <property type="term" value="F:helicase activity"/>
    <property type="evidence" value="ECO:0007669"/>
    <property type="project" value="UniProtKB-KW"/>
</dbReference>
<evidence type="ECO:0000256" key="2">
    <source>
        <dbReference type="ARBA" id="ARBA00001936"/>
    </source>
</evidence>
<dbReference type="GO" id="GO:0021591">
    <property type="term" value="P:ventricular system development"/>
    <property type="evidence" value="ECO:0007669"/>
    <property type="project" value="Ensembl"/>
</dbReference>
<dbReference type="GO" id="GO:0050767">
    <property type="term" value="P:regulation of neurogenesis"/>
    <property type="evidence" value="ECO:0007669"/>
    <property type="project" value="Ensembl"/>
</dbReference>
<dbReference type="GO" id="GO:0046872">
    <property type="term" value="F:metal ion binding"/>
    <property type="evidence" value="ECO:0007669"/>
    <property type="project" value="UniProtKB-KW"/>
</dbReference>
<dbReference type="InterPro" id="IPR000999">
    <property type="entry name" value="RNase_III_dom"/>
</dbReference>
<dbReference type="STRING" id="7757.ENSPMAP00000010003"/>
<dbReference type="GO" id="GO:0006309">
    <property type="term" value="P:apoptotic DNA fragmentation"/>
    <property type="evidence" value="ECO:0007669"/>
    <property type="project" value="TreeGrafter"/>
</dbReference>
<comment type="similarity">
    <text evidence="17">Belongs to the helicase family. Dicer subfamily.</text>
</comment>
<feature type="region of interest" description="Disordered" evidence="19">
    <location>
        <begin position="743"/>
        <end position="811"/>
    </location>
</feature>
<evidence type="ECO:0000256" key="11">
    <source>
        <dbReference type="ARBA" id="ARBA00022806"/>
    </source>
</evidence>
<keyword evidence="13" id="KW-0460">Magnesium</keyword>
<evidence type="ECO:0000256" key="5">
    <source>
        <dbReference type="ARBA" id="ARBA00022722"/>
    </source>
</evidence>
<evidence type="ECO:0000256" key="9">
    <source>
        <dbReference type="ARBA" id="ARBA00022759"/>
    </source>
</evidence>
<evidence type="ECO:0000256" key="10">
    <source>
        <dbReference type="ARBA" id="ARBA00022801"/>
    </source>
</evidence>